<dbReference type="GO" id="GO:0030091">
    <property type="term" value="P:protein repair"/>
    <property type="evidence" value="ECO:0007669"/>
    <property type="project" value="InterPro"/>
</dbReference>
<comment type="catalytic activity">
    <reaction evidence="9 10">
        <text>[thioredoxin]-disulfide + L-methionine + H2O = L-methionine (S)-S-oxide + [thioredoxin]-dithiol</text>
        <dbReference type="Rhea" id="RHEA:19993"/>
        <dbReference type="Rhea" id="RHEA-COMP:10698"/>
        <dbReference type="Rhea" id="RHEA-COMP:10700"/>
        <dbReference type="ChEBI" id="CHEBI:15377"/>
        <dbReference type="ChEBI" id="CHEBI:29950"/>
        <dbReference type="ChEBI" id="CHEBI:50058"/>
        <dbReference type="ChEBI" id="CHEBI:57844"/>
        <dbReference type="ChEBI" id="CHEBI:58772"/>
        <dbReference type="EC" id="1.8.4.11"/>
    </reaction>
</comment>
<evidence type="ECO:0000256" key="10">
    <source>
        <dbReference type="HAMAP-Rule" id="MF_01401"/>
    </source>
</evidence>
<dbReference type="Proteomes" id="UP000564644">
    <property type="component" value="Unassembled WGS sequence"/>
</dbReference>
<dbReference type="AlphaFoldDB" id="A0A7X0SQZ0"/>
<dbReference type="Pfam" id="PF01625">
    <property type="entry name" value="PMSR"/>
    <property type="match status" value="1"/>
</dbReference>
<dbReference type="Gene3D" id="2.170.150.20">
    <property type="entry name" value="Peptide methionine sulfoxide reductase"/>
    <property type="match status" value="1"/>
</dbReference>
<dbReference type="InterPro" id="IPR002569">
    <property type="entry name" value="Met_Sox_Rdtase_MsrA_dom"/>
</dbReference>
<keyword evidence="15" id="KW-1185">Reference proteome</keyword>
<dbReference type="Gene3D" id="3.30.1060.10">
    <property type="entry name" value="Peptide methionine sulphoxide reductase MsrA"/>
    <property type="match status" value="1"/>
</dbReference>
<feature type="compositionally biased region" description="Low complexity" evidence="11">
    <location>
        <begin position="42"/>
        <end position="56"/>
    </location>
</feature>
<comment type="similarity">
    <text evidence="3">In the N-terminal section; belongs to the MsrA Met sulfoxide reductase family.</text>
</comment>
<dbReference type="GO" id="GO:0005737">
    <property type="term" value="C:cytoplasm"/>
    <property type="evidence" value="ECO:0007669"/>
    <property type="project" value="TreeGrafter"/>
</dbReference>
<dbReference type="PROSITE" id="PS51790">
    <property type="entry name" value="MSRB"/>
    <property type="match status" value="1"/>
</dbReference>
<evidence type="ECO:0000256" key="7">
    <source>
        <dbReference type="ARBA" id="ARBA00047806"/>
    </source>
</evidence>
<evidence type="ECO:0000259" key="13">
    <source>
        <dbReference type="PROSITE" id="PS51790"/>
    </source>
</evidence>
<dbReference type="PANTHER" id="PTHR10173:SF59">
    <property type="entry name" value="PEPTIDE METHIONINE SULFOXIDE REDUCTASE MSRA_MSRB"/>
    <property type="match status" value="1"/>
</dbReference>
<evidence type="ECO:0000256" key="11">
    <source>
        <dbReference type="SAM" id="MobiDB-lite"/>
    </source>
</evidence>
<evidence type="ECO:0000256" key="12">
    <source>
        <dbReference type="SAM" id="SignalP"/>
    </source>
</evidence>
<keyword evidence="4 10" id="KW-0560">Oxidoreductase</keyword>
<evidence type="ECO:0000256" key="4">
    <source>
        <dbReference type="ARBA" id="ARBA00023002"/>
    </source>
</evidence>
<dbReference type="SUPFAM" id="SSF51316">
    <property type="entry name" value="Mss4-like"/>
    <property type="match status" value="1"/>
</dbReference>
<dbReference type="GO" id="GO:0008113">
    <property type="term" value="F:peptide-methionine (S)-S-oxide reductase activity"/>
    <property type="evidence" value="ECO:0007669"/>
    <property type="project" value="UniProtKB-UniRule"/>
</dbReference>
<comment type="caution">
    <text evidence="14">The sequence shown here is derived from an EMBL/GenBank/DDBJ whole genome shotgun (WGS) entry which is preliminary data.</text>
</comment>
<comment type="catalytic activity">
    <reaction evidence="7 10">
        <text>L-methionyl-[protein] + [thioredoxin]-disulfide + H2O = L-methionyl-(S)-S-oxide-[protein] + [thioredoxin]-dithiol</text>
        <dbReference type="Rhea" id="RHEA:14217"/>
        <dbReference type="Rhea" id="RHEA-COMP:10698"/>
        <dbReference type="Rhea" id="RHEA-COMP:10700"/>
        <dbReference type="Rhea" id="RHEA-COMP:12313"/>
        <dbReference type="Rhea" id="RHEA-COMP:12315"/>
        <dbReference type="ChEBI" id="CHEBI:15377"/>
        <dbReference type="ChEBI" id="CHEBI:16044"/>
        <dbReference type="ChEBI" id="CHEBI:29950"/>
        <dbReference type="ChEBI" id="CHEBI:44120"/>
        <dbReference type="ChEBI" id="CHEBI:50058"/>
        <dbReference type="EC" id="1.8.4.11"/>
    </reaction>
</comment>
<sequence>MKRIAYACALISVLLLSACGSRADSGNSSNAAAPEQGAGASVVTAAAEADGGTTTTRSPNPNDNIDYSHSNLKTIYLAGGCFWGIEAYVERIIGVQDVTVGYANGTGENPTYEDVVRGDRGFAETAEVKYDPARLPLPELLTDFFKVINPTSVNKQGNDVGINYRTGIYYTDKADLPVINEVVAKEQKKYSKKIVTEVLPLQNYYLAEEYHQNYLDKNPDGYCHVDLSVLDQVNDKPVKVDPSLYSRPSDAELKTKLTDAQYAVAVLNDTETAFSNEYWDNFDPGIYVDVATGEPLFSSSDKYDAGCGWPSFTKPIDPDVVTYHEDTSFNMVRTEVRSRVGDIHLGHVFDDGPEDKDGKRYCINSASIRFVPLADMEKDGYGYLTAAVK</sequence>
<evidence type="ECO:0000313" key="15">
    <source>
        <dbReference type="Proteomes" id="UP000564644"/>
    </source>
</evidence>
<comment type="catalytic activity">
    <reaction evidence="8">
        <text>L-methionyl-[protein] + [thioredoxin]-disulfide + H2O = L-methionyl-(R)-S-oxide-[protein] + [thioredoxin]-dithiol</text>
        <dbReference type="Rhea" id="RHEA:24164"/>
        <dbReference type="Rhea" id="RHEA-COMP:10698"/>
        <dbReference type="Rhea" id="RHEA-COMP:10700"/>
        <dbReference type="Rhea" id="RHEA-COMP:12313"/>
        <dbReference type="Rhea" id="RHEA-COMP:12314"/>
        <dbReference type="ChEBI" id="CHEBI:15377"/>
        <dbReference type="ChEBI" id="CHEBI:16044"/>
        <dbReference type="ChEBI" id="CHEBI:29950"/>
        <dbReference type="ChEBI" id="CHEBI:45764"/>
        <dbReference type="ChEBI" id="CHEBI:50058"/>
        <dbReference type="EC" id="1.8.4.12"/>
    </reaction>
</comment>
<dbReference type="InterPro" id="IPR011057">
    <property type="entry name" value="Mss4-like_sf"/>
</dbReference>
<dbReference type="NCBIfam" id="TIGR00401">
    <property type="entry name" value="msrA"/>
    <property type="match status" value="1"/>
</dbReference>
<evidence type="ECO:0000256" key="1">
    <source>
        <dbReference type="ARBA" id="ARBA00007174"/>
    </source>
</evidence>
<comment type="function">
    <text evidence="6 10">Has an important function as a repair enzyme for proteins that have been inactivated by oxidation. Catalyzes the reversible oxidation-reduction of methionine sulfoxide in proteins to methionine.</text>
</comment>
<dbReference type="InterPro" id="IPR036509">
    <property type="entry name" value="Met_Sox_Rdtase_MsrA_sf"/>
</dbReference>
<evidence type="ECO:0000256" key="8">
    <source>
        <dbReference type="ARBA" id="ARBA00048488"/>
    </source>
</evidence>
<feature type="domain" description="MsrB" evidence="13">
    <location>
        <begin position="250"/>
        <end position="373"/>
    </location>
</feature>
<comment type="similarity">
    <text evidence="2">In the C-terminal section; belongs to the MsrB Met sulfoxide reductase family.</text>
</comment>
<evidence type="ECO:0000313" key="14">
    <source>
        <dbReference type="EMBL" id="MBB6734502.1"/>
    </source>
</evidence>
<dbReference type="InterPro" id="IPR028427">
    <property type="entry name" value="Met_Sox_Rdtase_MsrB"/>
</dbReference>
<dbReference type="RefSeq" id="WP_185132156.1">
    <property type="nucleotide sequence ID" value="NZ_JACJVO010000033.1"/>
</dbReference>
<protein>
    <recommendedName>
        <fullName evidence="10">Peptide methionine sulfoxide reductase MsrA</fullName>
        <shortName evidence="10">Protein-methionine-S-oxide reductase</shortName>
        <ecNumber evidence="10">1.8.4.11</ecNumber>
    </recommendedName>
    <alternativeName>
        <fullName evidence="10">Peptide-methionine (S)-S-oxide reductase</fullName>
        <shortName evidence="10">Peptide Met(O) reductase</shortName>
    </alternativeName>
</protein>
<evidence type="ECO:0000256" key="6">
    <source>
        <dbReference type="ARBA" id="ARBA00024679"/>
    </source>
</evidence>
<dbReference type="EMBL" id="JACJVO010000033">
    <property type="protein sequence ID" value="MBB6734502.1"/>
    <property type="molecule type" value="Genomic_DNA"/>
</dbReference>
<evidence type="ECO:0000256" key="2">
    <source>
        <dbReference type="ARBA" id="ARBA00008076"/>
    </source>
</evidence>
<reference evidence="14 15" key="1">
    <citation type="submission" date="2020-08" db="EMBL/GenBank/DDBJ databases">
        <title>Cohnella phylogeny.</title>
        <authorList>
            <person name="Dunlap C."/>
        </authorList>
    </citation>
    <scope>NUCLEOTIDE SEQUENCE [LARGE SCALE GENOMIC DNA]</scope>
    <source>
        <strain evidence="14 15">CBP 2801</strain>
    </source>
</reference>
<keyword evidence="12" id="KW-0732">Signal</keyword>
<feature type="active site" evidence="10">
    <location>
        <position position="81"/>
    </location>
</feature>
<name>A0A7X0SQZ0_9BACL</name>
<comment type="similarity">
    <text evidence="10">Belongs to the MsrA Met sulfoxide reductase family.</text>
</comment>
<dbReference type="EC" id="1.8.4.11" evidence="10"/>
<organism evidence="14 15">
    <name type="scientific">Cohnella zeiphila</name>
    <dbReference type="NCBI Taxonomy" id="2761120"/>
    <lineage>
        <taxon>Bacteria</taxon>
        <taxon>Bacillati</taxon>
        <taxon>Bacillota</taxon>
        <taxon>Bacilli</taxon>
        <taxon>Bacillales</taxon>
        <taxon>Paenibacillaceae</taxon>
        <taxon>Cohnella</taxon>
    </lineage>
</organism>
<dbReference type="HAMAP" id="MF_01401">
    <property type="entry name" value="MsrA"/>
    <property type="match status" value="1"/>
</dbReference>
<feature type="region of interest" description="Disordered" evidence="11">
    <location>
        <begin position="42"/>
        <end position="65"/>
    </location>
</feature>
<proteinExistence type="inferred from homology"/>
<dbReference type="Pfam" id="PF01641">
    <property type="entry name" value="SelR"/>
    <property type="match status" value="1"/>
</dbReference>
<dbReference type="GO" id="GO:0006979">
    <property type="term" value="P:response to oxidative stress"/>
    <property type="evidence" value="ECO:0007669"/>
    <property type="project" value="InterPro"/>
</dbReference>
<dbReference type="PANTHER" id="PTHR10173">
    <property type="entry name" value="METHIONINE SULFOXIDE REDUCTASE"/>
    <property type="match status" value="1"/>
</dbReference>
<comment type="similarity">
    <text evidence="1">Belongs to the MsrB Met sulfoxide reductase family.</text>
</comment>
<gene>
    <name evidence="14" type="primary">msrB</name>
    <name evidence="10" type="synonym">msrA</name>
    <name evidence="14" type="ORF">H7C18_26595</name>
</gene>
<dbReference type="FunFam" id="2.170.150.20:FF:000003">
    <property type="entry name" value="Peptide methionine sulfoxide reductase MsrB"/>
    <property type="match status" value="1"/>
</dbReference>
<dbReference type="GO" id="GO:0033743">
    <property type="term" value="F:peptide-methionine (R)-S-oxide reductase activity"/>
    <property type="evidence" value="ECO:0007669"/>
    <property type="project" value="UniProtKB-EC"/>
</dbReference>
<feature type="signal peptide" evidence="12">
    <location>
        <begin position="1"/>
        <end position="23"/>
    </location>
</feature>
<dbReference type="NCBIfam" id="TIGR00357">
    <property type="entry name" value="peptide-methionine (R)-S-oxide reductase MsrB"/>
    <property type="match status" value="1"/>
</dbReference>
<dbReference type="PROSITE" id="PS51257">
    <property type="entry name" value="PROKAR_LIPOPROTEIN"/>
    <property type="match status" value="1"/>
</dbReference>
<accession>A0A7X0SQZ0</accession>
<dbReference type="InterPro" id="IPR002579">
    <property type="entry name" value="Met_Sox_Rdtase_MsrB_dom"/>
</dbReference>
<evidence type="ECO:0000256" key="3">
    <source>
        <dbReference type="ARBA" id="ARBA00011017"/>
    </source>
</evidence>
<evidence type="ECO:0000256" key="9">
    <source>
        <dbReference type="ARBA" id="ARBA00048782"/>
    </source>
</evidence>
<dbReference type="SUPFAM" id="SSF55068">
    <property type="entry name" value="Peptide methionine sulfoxide reductase"/>
    <property type="match status" value="1"/>
</dbReference>
<feature type="chain" id="PRO_5031546952" description="Peptide methionine sulfoxide reductase MsrA" evidence="12">
    <location>
        <begin position="24"/>
        <end position="389"/>
    </location>
</feature>
<keyword evidence="5" id="KW-0511">Multifunctional enzyme</keyword>
<evidence type="ECO:0000256" key="5">
    <source>
        <dbReference type="ARBA" id="ARBA00023268"/>
    </source>
</evidence>